<dbReference type="Pfam" id="PF01730">
    <property type="entry name" value="UreF"/>
    <property type="match status" value="1"/>
</dbReference>
<comment type="function">
    <text evidence="3">Required for maturation of urease via the functional incorporation of the urease nickel metallocenter.</text>
</comment>
<evidence type="ECO:0000313" key="4">
    <source>
        <dbReference type="EMBL" id="MBB6673917.1"/>
    </source>
</evidence>
<dbReference type="Gene3D" id="1.10.4190.10">
    <property type="entry name" value="Urease accessory protein UreF"/>
    <property type="match status" value="1"/>
</dbReference>
<dbReference type="PANTHER" id="PTHR33620:SF1">
    <property type="entry name" value="UREASE ACCESSORY PROTEIN F"/>
    <property type="match status" value="1"/>
</dbReference>
<reference evidence="4 5" key="1">
    <citation type="submission" date="2020-08" db="EMBL/GenBank/DDBJ databases">
        <title>Cohnella phylogeny.</title>
        <authorList>
            <person name="Dunlap C."/>
        </authorList>
    </citation>
    <scope>NUCLEOTIDE SEQUENCE [LARGE SCALE GENOMIC DNA]</scope>
    <source>
        <strain evidence="4 5">DSM 28246</strain>
    </source>
</reference>
<dbReference type="InterPro" id="IPR038277">
    <property type="entry name" value="UreF_sf"/>
</dbReference>
<keyword evidence="5" id="KW-1185">Reference proteome</keyword>
<sequence>MQLLLDSALPIGSFAHSYGLESLVQDGAVRDAATLRRYLMGMLRHAWATSDLMVVKAVYVSAERDDPSYAYEIERLAHLQRLGRETREGMEKTGKRLLKLAPALFPDVPVAPLAEAVQAGRCYGTHPIAFGVLCRGLGVPLGRAAEGYLYACASTGVNAALRLMSMGQTEAQRVLASLFPEMAACWRAVKEMDPADAYAAMPLAELAMIRHERLYSRLFMS</sequence>
<dbReference type="InterPro" id="IPR002639">
    <property type="entry name" value="UreF"/>
</dbReference>
<dbReference type="Proteomes" id="UP000547209">
    <property type="component" value="Unassembled WGS sequence"/>
</dbReference>
<dbReference type="GO" id="GO:0005737">
    <property type="term" value="C:cytoplasm"/>
    <property type="evidence" value="ECO:0007669"/>
    <property type="project" value="UniProtKB-SubCell"/>
</dbReference>
<evidence type="ECO:0000256" key="1">
    <source>
        <dbReference type="ARBA" id="ARBA00022988"/>
    </source>
</evidence>
<protein>
    <recommendedName>
        <fullName evidence="3">Urease accessory protein UreF</fullName>
    </recommendedName>
</protein>
<keyword evidence="2 3" id="KW-0143">Chaperone</keyword>
<name>A0A7X0RUF6_9BACL</name>
<comment type="subcellular location">
    <subcellularLocation>
        <location evidence="3">Cytoplasm</location>
    </subcellularLocation>
</comment>
<proteinExistence type="inferred from homology"/>
<comment type="similarity">
    <text evidence="3">Belongs to the UreF family.</text>
</comment>
<evidence type="ECO:0000256" key="3">
    <source>
        <dbReference type="HAMAP-Rule" id="MF_01385"/>
    </source>
</evidence>
<evidence type="ECO:0000313" key="5">
    <source>
        <dbReference type="Proteomes" id="UP000547209"/>
    </source>
</evidence>
<dbReference type="HAMAP" id="MF_01385">
    <property type="entry name" value="UreF"/>
    <property type="match status" value="1"/>
</dbReference>
<evidence type="ECO:0000256" key="2">
    <source>
        <dbReference type="ARBA" id="ARBA00023186"/>
    </source>
</evidence>
<accession>A0A7X0RUF6</accession>
<gene>
    <name evidence="3" type="primary">ureF</name>
    <name evidence="4" type="ORF">H7C19_24845</name>
</gene>
<organism evidence="4 5">
    <name type="scientific">Cohnella nanjingensis</name>
    <dbReference type="NCBI Taxonomy" id="1387779"/>
    <lineage>
        <taxon>Bacteria</taxon>
        <taxon>Bacillati</taxon>
        <taxon>Bacillota</taxon>
        <taxon>Bacilli</taxon>
        <taxon>Bacillales</taxon>
        <taxon>Paenibacillaceae</taxon>
        <taxon>Cohnella</taxon>
    </lineage>
</organism>
<comment type="caution">
    <text evidence="4">The sequence shown here is derived from an EMBL/GenBank/DDBJ whole genome shotgun (WGS) entry which is preliminary data.</text>
</comment>
<dbReference type="AlphaFoldDB" id="A0A7X0RUF6"/>
<keyword evidence="3" id="KW-0963">Cytoplasm</keyword>
<keyword evidence="1 3" id="KW-0996">Nickel insertion</keyword>
<comment type="subunit">
    <text evidence="3">UreD, UreF and UreG form a complex that acts as a GTP-hydrolysis-dependent molecular chaperone, activating the urease apoprotein by helping to assemble the nickel containing metallocenter of UreC. The UreE protein probably delivers the nickel.</text>
</comment>
<dbReference type="PANTHER" id="PTHR33620">
    <property type="entry name" value="UREASE ACCESSORY PROTEIN F"/>
    <property type="match status" value="1"/>
</dbReference>
<dbReference type="PIRSF" id="PIRSF009467">
    <property type="entry name" value="Ureas_acces_UreF"/>
    <property type="match status" value="1"/>
</dbReference>
<dbReference type="EMBL" id="JACJVP010000042">
    <property type="protein sequence ID" value="MBB6673917.1"/>
    <property type="molecule type" value="Genomic_DNA"/>
</dbReference>
<dbReference type="GO" id="GO:0016151">
    <property type="term" value="F:nickel cation binding"/>
    <property type="evidence" value="ECO:0007669"/>
    <property type="project" value="UniProtKB-UniRule"/>
</dbReference>